<protein>
    <submittedName>
        <fullName evidence="3">Spore coat protein YsxE</fullName>
    </submittedName>
</protein>
<gene>
    <name evidence="3" type="primary">ysxE</name>
    <name evidence="3" type="ORF">WDJ61_13140</name>
</gene>
<dbReference type="PANTHER" id="PTHR39179:SF3">
    <property type="entry name" value="COTS-RELATED PROTEIN"/>
    <property type="match status" value="1"/>
</dbReference>
<dbReference type="InterPro" id="IPR047175">
    <property type="entry name" value="CotS-like"/>
</dbReference>
<proteinExistence type="predicted"/>
<dbReference type="Proteomes" id="UP001387364">
    <property type="component" value="Chromosome"/>
</dbReference>
<dbReference type="EMBL" id="CP147404">
    <property type="protein sequence ID" value="WXB92194.1"/>
    <property type="molecule type" value="Genomic_DNA"/>
</dbReference>
<dbReference type="RefSeq" id="WP_338750445.1">
    <property type="nucleotide sequence ID" value="NZ_CP147404.1"/>
</dbReference>
<reference evidence="3 4" key="1">
    <citation type="submission" date="2024-02" db="EMBL/GenBank/DDBJ databases">
        <title>Seven novel Bacillus-like species.</title>
        <authorList>
            <person name="Liu G."/>
        </authorList>
    </citation>
    <scope>NUCLEOTIDE SEQUENCE [LARGE SCALE GENOMIC DNA]</scope>
    <source>
        <strain evidence="3 4">FJAT-52991</strain>
    </source>
</reference>
<dbReference type="InterPro" id="IPR014253">
    <property type="entry name" value="Spore_coat_YsxE"/>
</dbReference>
<name>A0ABZ2N3N8_9BACI</name>
<dbReference type="InterPro" id="IPR002575">
    <property type="entry name" value="Aminoglycoside_PTrfase"/>
</dbReference>
<evidence type="ECO:0000256" key="1">
    <source>
        <dbReference type="SAM" id="Coils"/>
    </source>
</evidence>
<feature type="domain" description="Aminoglycoside phosphotransferase" evidence="2">
    <location>
        <begin position="30"/>
        <end position="240"/>
    </location>
</feature>
<dbReference type="InterPro" id="IPR011009">
    <property type="entry name" value="Kinase-like_dom_sf"/>
</dbReference>
<keyword evidence="3" id="KW-0167">Capsid protein</keyword>
<organism evidence="3 4">
    <name type="scientific">Bacillus kandeliae</name>
    <dbReference type="NCBI Taxonomy" id="3129297"/>
    <lineage>
        <taxon>Bacteria</taxon>
        <taxon>Bacillati</taxon>
        <taxon>Bacillota</taxon>
        <taxon>Bacilli</taxon>
        <taxon>Bacillales</taxon>
        <taxon>Bacillaceae</taxon>
        <taxon>Bacillus</taxon>
    </lineage>
</organism>
<accession>A0ABZ2N3N8</accession>
<dbReference type="Gene3D" id="3.90.1200.10">
    <property type="match status" value="1"/>
</dbReference>
<dbReference type="SUPFAM" id="SSF56112">
    <property type="entry name" value="Protein kinase-like (PK-like)"/>
    <property type="match status" value="1"/>
</dbReference>
<feature type="coiled-coil region" evidence="1">
    <location>
        <begin position="127"/>
        <end position="154"/>
    </location>
</feature>
<sequence>MEQPFSEVWKNYDLQPKYVESFGRIQKLYTDKGNFALKRIPATRGMYFLHSMQRLYQSGYHHFVPVYPALDGRHGILEGHHIYYLMPWVEGSNDRDTLLKDKQMLRETARLHLLSSKEIDVNPQERLEHYEQMKQTWERQEEQLEQYITLAEKETYMSPFSLQYGLYYHDITMAYFYAKEKLKEWIEETKEHKKVRTVQVHGNLSLDHFILDRHGMGYFINLEQSRPSTPIHDLVPYFADSLTTFPKKADAEIDQFAYYMEHFPLKKEEKLLFQSYLAYPGAMYQTISAYFTRARKYSERQFTQKLQRQYWQLKNSEYFLVHLDSKNNGGLSS</sequence>
<keyword evidence="3" id="KW-0946">Virion</keyword>
<evidence type="ECO:0000259" key="2">
    <source>
        <dbReference type="Pfam" id="PF01636"/>
    </source>
</evidence>
<evidence type="ECO:0000313" key="3">
    <source>
        <dbReference type="EMBL" id="WXB92194.1"/>
    </source>
</evidence>
<dbReference type="Pfam" id="PF01636">
    <property type="entry name" value="APH"/>
    <property type="match status" value="1"/>
</dbReference>
<dbReference type="NCBIfam" id="TIGR02904">
    <property type="entry name" value="spore_ysxE"/>
    <property type="match status" value="1"/>
</dbReference>
<evidence type="ECO:0000313" key="4">
    <source>
        <dbReference type="Proteomes" id="UP001387364"/>
    </source>
</evidence>
<dbReference type="Gene3D" id="3.30.200.20">
    <property type="entry name" value="Phosphorylase Kinase, domain 1"/>
    <property type="match status" value="1"/>
</dbReference>
<keyword evidence="4" id="KW-1185">Reference proteome</keyword>
<dbReference type="PANTHER" id="PTHR39179">
    <property type="entry name" value="SPORE COAT PROTEIN I"/>
    <property type="match status" value="1"/>
</dbReference>
<keyword evidence="1" id="KW-0175">Coiled coil</keyword>